<feature type="compositionally biased region" description="Pro residues" evidence="1">
    <location>
        <begin position="254"/>
        <end position="267"/>
    </location>
</feature>
<evidence type="ECO:0000313" key="3">
    <source>
        <dbReference type="Proteomes" id="UP000276232"/>
    </source>
</evidence>
<dbReference type="SMART" id="SM00710">
    <property type="entry name" value="PbH1"/>
    <property type="match status" value="5"/>
</dbReference>
<keyword evidence="3" id="KW-1185">Reference proteome</keyword>
<dbReference type="InterPro" id="IPR006626">
    <property type="entry name" value="PbH1"/>
</dbReference>
<proteinExistence type="predicted"/>
<protein>
    <recommendedName>
        <fullName evidence="4">Parallel beta helix pectate lyase-like protein</fullName>
    </recommendedName>
</protein>
<name>A0A3N1HKI4_9ACTN</name>
<evidence type="ECO:0000313" key="2">
    <source>
        <dbReference type="EMBL" id="ROP43004.1"/>
    </source>
</evidence>
<dbReference type="Proteomes" id="UP000276232">
    <property type="component" value="Unassembled WGS sequence"/>
</dbReference>
<organism evidence="2 3">
    <name type="scientific">Pseudokineococcus lusitanus</name>
    <dbReference type="NCBI Taxonomy" id="763993"/>
    <lineage>
        <taxon>Bacteria</taxon>
        <taxon>Bacillati</taxon>
        <taxon>Actinomycetota</taxon>
        <taxon>Actinomycetes</taxon>
        <taxon>Kineosporiales</taxon>
        <taxon>Kineosporiaceae</taxon>
        <taxon>Pseudokineococcus</taxon>
    </lineage>
</organism>
<accession>A0A3N1HKI4</accession>
<evidence type="ECO:0008006" key="4">
    <source>
        <dbReference type="Google" id="ProtNLM"/>
    </source>
</evidence>
<feature type="region of interest" description="Disordered" evidence="1">
    <location>
        <begin position="248"/>
        <end position="267"/>
    </location>
</feature>
<dbReference type="EMBL" id="RJKN01000005">
    <property type="protein sequence ID" value="ROP43004.1"/>
    <property type="molecule type" value="Genomic_DNA"/>
</dbReference>
<dbReference type="AlphaFoldDB" id="A0A3N1HKI4"/>
<sequence>MGRGTTTHGRTRPARHRPGVVTALVCGLVAAGGLVPAVAADGAAATAAPDGAWDDSRSFDEAGAAAPAGATGGSATGADGAAGDVVVAPGRAVVGEWGDAATADQRSAGFTLDALPTATLYLAVDVASPGGTGGYRARVRVEPDGRLVVGTSTVEDGREGDYRSTTTDFVVEAGDVVNLEGDFHHAADGVVRVRAWPSDRTRPDWQHRTVDGGTSPVGAVLADRSWTYLSGSARAAAHVAVGDVVGRGTTPVTTPAPPPPVVPTPPPPPPVVPTPPPPPPVVPTPPPPPVEPTTPTRPAGRPGAAGTGVPDGTRLTRHDGDLVITTPGARYDALDVHGFVVVRAPDVTITRSLIRGGVKDGNRGLVTVDHADAKRFVIEDSTIRPDTASVWYDGIKGSNFTARRVDVWGTVDNIKVHGDDVLVEDSWLHDSRWFAWDPNQKGPSHNDGVQVLGGSRITLRGNSITGASNGAVQVTQDFREVRDLDISGNWFDGGTCSVKISHKGRDSGPQVQLRDNRFGLLQSILGCSSLATHRTDLQASGNVWDLTGLPAPVRRWG</sequence>
<feature type="compositionally biased region" description="Low complexity" evidence="1">
    <location>
        <begin position="293"/>
        <end position="308"/>
    </location>
</feature>
<dbReference type="InParanoid" id="A0A3N1HKI4"/>
<dbReference type="InterPro" id="IPR012334">
    <property type="entry name" value="Pectin_lyas_fold"/>
</dbReference>
<comment type="caution">
    <text evidence="2">The sequence shown here is derived from an EMBL/GenBank/DDBJ whole genome shotgun (WGS) entry which is preliminary data.</text>
</comment>
<dbReference type="Gene3D" id="2.160.20.10">
    <property type="entry name" value="Single-stranded right-handed beta-helix, Pectin lyase-like"/>
    <property type="match status" value="1"/>
</dbReference>
<feature type="region of interest" description="Disordered" evidence="1">
    <location>
        <begin position="49"/>
        <end position="78"/>
    </location>
</feature>
<gene>
    <name evidence="2" type="ORF">EDC03_2298</name>
</gene>
<dbReference type="InterPro" id="IPR011050">
    <property type="entry name" value="Pectin_lyase_fold/virulence"/>
</dbReference>
<feature type="compositionally biased region" description="Pro residues" evidence="1">
    <location>
        <begin position="279"/>
        <end position="292"/>
    </location>
</feature>
<reference evidence="2 3" key="1">
    <citation type="journal article" date="2015" name="Stand. Genomic Sci.">
        <title>Genomic Encyclopedia of Bacterial and Archaeal Type Strains, Phase III: the genomes of soil and plant-associated and newly described type strains.</title>
        <authorList>
            <person name="Whitman W.B."/>
            <person name="Woyke T."/>
            <person name="Klenk H.P."/>
            <person name="Zhou Y."/>
            <person name="Lilburn T.G."/>
            <person name="Beck B.J."/>
            <person name="De Vos P."/>
            <person name="Vandamme P."/>
            <person name="Eisen J.A."/>
            <person name="Garrity G."/>
            <person name="Hugenholtz P."/>
            <person name="Kyrpides N.C."/>
        </authorList>
    </citation>
    <scope>NUCLEOTIDE SEQUENCE [LARGE SCALE GENOMIC DNA]</scope>
    <source>
        <strain evidence="2 3">CECT 7306</strain>
    </source>
</reference>
<dbReference type="SUPFAM" id="SSF51126">
    <property type="entry name" value="Pectin lyase-like"/>
    <property type="match status" value="1"/>
</dbReference>
<evidence type="ECO:0000256" key="1">
    <source>
        <dbReference type="SAM" id="MobiDB-lite"/>
    </source>
</evidence>
<feature type="region of interest" description="Disordered" evidence="1">
    <location>
        <begin position="279"/>
        <end position="318"/>
    </location>
</feature>